<evidence type="ECO:0000313" key="1">
    <source>
        <dbReference type="EMBL" id="GAA4828209.1"/>
    </source>
</evidence>
<organism evidence="1 2">
    <name type="scientific">Algivirga pacifica</name>
    <dbReference type="NCBI Taxonomy" id="1162670"/>
    <lineage>
        <taxon>Bacteria</taxon>
        <taxon>Pseudomonadati</taxon>
        <taxon>Bacteroidota</taxon>
        <taxon>Cytophagia</taxon>
        <taxon>Cytophagales</taxon>
        <taxon>Flammeovirgaceae</taxon>
        <taxon>Algivirga</taxon>
    </lineage>
</organism>
<evidence type="ECO:0000313" key="2">
    <source>
        <dbReference type="Proteomes" id="UP001500298"/>
    </source>
</evidence>
<accession>A0ABP9D9D5</accession>
<comment type="caution">
    <text evidence="1">The sequence shown here is derived from an EMBL/GenBank/DDBJ whole genome shotgun (WGS) entry which is preliminary data.</text>
</comment>
<reference evidence="2" key="1">
    <citation type="journal article" date="2019" name="Int. J. Syst. Evol. Microbiol.">
        <title>The Global Catalogue of Microorganisms (GCM) 10K type strain sequencing project: providing services to taxonomists for standard genome sequencing and annotation.</title>
        <authorList>
            <consortium name="The Broad Institute Genomics Platform"/>
            <consortium name="The Broad Institute Genome Sequencing Center for Infectious Disease"/>
            <person name="Wu L."/>
            <person name="Ma J."/>
        </authorList>
    </citation>
    <scope>NUCLEOTIDE SEQUENCE [LARGE SCALE GENOMIC DNA]</scope>
    <source>
        <strain evidence="2">JCM 18326</strain>
    </source>
</reference>
<sequence>MISNLKILVLSILFTYWITPLCAAEIKLSGVYKGSNLYIENPIDESGTPCVQEVYVNGKKQLESPKQRAFILDLSHLHRDQDIDILIVHNEGCTPKVINPNAIKKVAGQFIFSRSKVDDDKIVWTTSGEIDGGYFLVMKWLISEWEEVKMVSGKGSERYNFYSIPVRHHEGLNQYKIIYIKPDGKVTVSPMLEINSEQEMVTFYPKRVEKELFFSRMVKYSVMDIHGKVVLKGEGDVVDCSALSKGKSYYLTYDNKTGKFYKE</sequence>
<dbReference type="EMBL" id="BAABJX010000020">
    <property type="protein sequence ID" value="GAA4828209.1"/>
    <property type="molecule type" value="Genomic_DNA"/>
</dbReference>
<keyword evidence="2" id="KW-1185">Reference proteome</keyword>
<name>A0ABP9D9D5_9BACT</name>
<gene>
    <name evidence="1" type="ORF">GCM10023331_11510</name>
</gene>
<dbReference type="Proteomes" id="UP001500298">
    <property type="component" value="Unassembled WGS sequence"/>
</dbReference>
<dbReference type="RefSeq" id="WP_345369980.1">
    <property type="nucleotide sequence ID" value="NZ_BAABJX010000020.1"/>
</dbReference>
<proteinExistence type="predicted"/>
<protein>
    <submittedName>
        <fullName evidence="1">Uncharacterized protein</fullName>
    </submittedName>
</protein>